<dbReference type="GO" id="GO:0000981">
    <property type="term" value="F:DNA-binding transcription factor activity, RNA polymerase II-specific"/>
    <property type="evidence" value="ECO:0007669"/>
    <property type="project" value="InterPro"/>
</dbReference>
<dbReference type="OrthoDB" id="4451586at2759"/>
<dbReference type="GO" id="GO:0003677">
    <property type="term" value="F:DNA binding"/>
    <property type="evidence" value="ECO:0007669"/>
    <property type="project" value="UniProtKB-KW"/>
</dbReference>
<dbReference type="GeneID" id="27358200"/>
<dbReference type="PROSITE" id="PS50048">
    <property type="entry name" value="ZN2_CY6_FUNGAL_2"/>
    <property type="match status" value="1"/>
</dbReference>
<dbReference type="Pfam" id="PF00172">
    <property type="entry name" value="Zn_clus"/>
    <property type="match status" value="1"/>
</dbReference>
<evidence type="ECO:0000256" key="2">
    <source>
        <dbReference type="ARBA" id="ARBA00023015"/>
    </source>
</evidence>
<dbReference type="InterPro" id="IPR001138">
    <property type="entry name" value="Zn2Cys6_DnaBD"/>
</dbReference>
<dbReference type="VEuPathDB" id="FungiDB:PV06_06126"/>
<keyword evidence="4" id="KW-0804">Transcription</keyword>
<proteinExistence type="predicted"/>
<keyword evidence="2" id="KW-0805">Transcription regulation</keyword>
<feature type="compositionally biased region" description="Polar residues" evidence="6">
    <location>
        <begin position="8"/>
        <end position="17"/>
    </location>
</feature>
<feature type="region of interest" description="Disordered" evidence="6">
    <location>
        <begin position="687"/>
        <end position="708"/>
    </location>
</feature>
<dbReference type="EMBL" id="KN847336">
    <property type="protein sequence ID" value="KIW42594.1"/>
    <property type="molecule type" value="Genomic_DNA"/>
</dbReference>
<dbReference type="RefSeq" id="XP_016262810.1">
    <property type="nucleotide sequence ID" value="XM_016407206.1"/>
</dbReference>
<keyword evidence="1" id="KW-0479">Metal-binding</keyword>
<keyword evidence="3" id="KW-0238">DNA-binding</keyword>
<gene>
    <name evidence="8" type="ORF">PV06_06126</name>
</gene>
<dbReference type="Pfam" id="PF04082">
    <property type="entry name" value="Fungal_trans"/>
    <property type="match status" value="1"/>
</dbReference>
<dbReference type="Proteomes" id="UP000053342">
    <property type="component" value="Unassembled WGS sequence"/>
</dbReference>
<dbReference type="SMART" id="SM00906">
    <property type="entry name" value="Fungal_trans"/>
    <property type="match status" value="1"/>
</dbReference>
<dbReference type="AlphaFoldDB" id="A0A0D2E484"/>
<evidence type="ECO:0000256" key="6">
    <source>
        <dbReference type="SAM" id="MobiDB-lite"/>
    </source>
</evidence>
<dbReference type="PANTHER" id="PTHR47425">
    <property type="entry name" value="FARB-RELATED"/>
    <property type="match status" value="1"/>
</dbReference>
<evidence type="ECO:0000256" key="5">
    <source>
        <dbReference type="ARBA" id="ARBA00023242"/>
    </source>
</evidence>
<dbReference type="CDD" id="cd12148">
    <property type="entry name" value="fungal_TF_MHR"/>
    <property type="match status" value="1"/>
</dbReference>
<dbReference type="InterPro" id="IPR052761">
    <property type="entry name" value="Fungal_Detox/Toxin_TFs"/>
</dbReference>
<evidence type="ECO:0000313" key="8">
    <source>
        <dbReference type="EMBL" id="KIW42594.1"/>
    </source>
</evidence>
<evidence type="ECO:0000256" key="3">
    <source>
        <dbReference type="ARBA" id="ARBA00023125"/>
    </source>
</evidence>
<dbReference type="InterPro" id="IPR036864">
    <property type="entry name" value="Zn2-C6_fun-type_DNA-bd_sf"/>
</dbReference>
<feature type="domain" description="Zn(2)-C6 fungal-type" evidence="7">
    <location>
        <begin position="27"/>
        <end position="59"/>
    </location>
</feature>
<feature type="region of interest" description="Disordered" evidence="6">
    <location>
        <begin position="88"/>
        <end position="138"/>
    </location>
</feature>
<feature type="compositionally biased region" description="Basic and acidic residues" evidence="6">
    <location>
        <begin position="93"/>
        <end position="107"/>
    </location>
</feature>
<dbReference type="InterPro" id="IPR007219">
    <property type="entry name" value="XnlR_reg_dom"/>
</dbReference>
<dbReference type="Gene3D" id="4.10.240.10">
    <property type="entry name" value="Zn(2)-C6 fungal-type DNA-binding domain"/>
    <property type="match status" value="1"/>
</dbReference>
<dbReference type="GO" id="GO:0006351">
    <property type="term" value="P:DNA-templated transcription"/>
    <property type="evidence" value="ECO:0007669"/>
    <property type="project" value="InterPro"/>
</dbReference>
<feature type="region of interest" description="Disordered" evidence="6">
    <location>
        <begin position="1"/>
        <end position="21"/>
    </location>
</feature>
<dbReference type="PANTHER" id="PTHR47425:SF2">
    <property type="entry name" value="FARB-RELATED"/>
    <property type="match status" value="1"/>
</dbReference>
<dbReference type="STRING" id="215243.A0A0D2E484"/>
<keyword evidence="9" id="KW-1185">Reference proteome</keyword>
<keyword evidence="5" id="KW-0539">Nucleus</keyword>
<dbReference type="HOGENOM" id="CLU_006329_1_3_1"/>
<evidence type="ECO:0000256" key="4">
    <source>
        <dbReference type="ARBA" id="ARBA00023163"/>
    </source>
</evidence>
<accession>A0A0D2E484</accession>
<evidence type="ECO:0000256" key="1">
    <source>
        <dbReference type="ARBA" id="ARBA00022723"/>
    </source>
</evidence>
<evidence type="ECO:0000313" key="9">
    <source>
        <dbReference type="Proteomes" id="UP000053342"/>
    </source>
</evidence>
<sequence length="813" mass="91279">MVPKDSNGPATSSSNNDRVVKKRASQACHHCRTRKVKCDLMKSGVPCHNCESDGIECVVVESRRSRKYRLQKRQLTNLVTIPPLIQAQSTVSEDSHSNEDTVEEPFKDVAAPDPSTTALPSTVTGINLQSPPGIDPSHNINTLGYRPTSRNVRAASSSQSASSVVNLPSYIRPIRPSIKRQDIDFLSSRGALAIPNDDLRDQLLRCFVLYVYPYMPVVDLEELLGAIDGTNNSPKISLTLFQAVMFAGSAFVDLEQLQNAGYENRRAARAAYYQKVKMLYDFDWDVDRIALIQSLLLINYWYVSENDQKDPWHWCGVCISISISLGLNQRITYYQRDLKTCRLWRRIWWTCVMRDRITAVSMRRPMRIKDEEINLIPLWYDDFDIRPINTSIPLLKGTPFLTDTMLKKSLAEMCIAQINLLLTMGHIIRDLYHLRVFGGSTAEATMLYKPKATHVDSAQLSKLGEEVAQWYRDLPSSCWVLLPPSENMRRYDSLTEDALFLQRALLRMMYLMATENLNRPQMLSKGMSTDSTNKVKEAADDIAEMVQRLQQRDLVRFLPPLAVSFMLFALAAFLVEIKTKGQNLPGQQFHHCIRALWQLRDIWPIADSACFLIGQMIAKSQVGGISTPGIQPTGISYNSPPAQPSESNDVQKKAQSIPQATSIQFIQDGPHTTTSMAGVVMNATPMTALDNRPPRVHHPTTTTSTSIDLDHLPTDLAMDSITFPDMNDPTLYAWTGSEFDTNYAGVITNGHALHMDFAFDGLGSDFQNNLLGFGQSPNDLDQLGLDMPYTPAGQPRAVLTDDWNPNVQNPFYG</sequence>
<evidence type="ECO:0000259" key="7">
    <source>
        <dbReference type="PROSITE" id="PS50048"/>
    </source>
</evidence>
<dbReference type="PROSITE" id="PS00463">
    <property type="entry name" value="ZN2_CY6_FUNGAL_1"/>
    <property type="match status" value="1"/>
</dbReference>
<dbReference type="CDD" id="cd00067">
    <property type="entry name" value="GAL4"/>
    <property type="match status" value="1"/>
</dbReference>
<protein>
    <recommendedName>
        <fullName evidence="7">Zn(2)-C6 fungal-type domain-containing protein</fullName>
    </recommendedName>
</protein>
<name>A0A0D2E484_9EURO</name>
<dbReference type="SMART" id="SM00066">
    <property type="entry name" value="GAL4"/>
    <property type="match status" value="1"/>
</dbReference>
<feature type="compositionally biased region" description="Polar residues" evidence="6">
    <location>
        <begin position="114"/>
        <end position="130"/>
    </location>
</feature>
<reference evidence="8 9" key="1">
    <citation type="submission" date="2015-01" db="EMBL/GenBank/DDBJ databases">
        <title>The Genome Sequence of Exophiala oligosperma CBS72588.</title>
        <authorList>
            <consortium name="The Broad Institute Genomics Platform"/>
            <person name="Cuomo C."/>
            <person name="de Hoog S."/>
            <person name="Gorbushina A."/>
            <person name="Stielow B."/>
            <person name="Teixiera M."/>
            <person name="Abouelleil A."/>
            <person name="Chapman S.B."/>
            <person name="Priest M."/>
            <person name="Young S.K."/>
            <person name="Wortman J."/>
            <person name="Nusbaum C."/>
            <person name="Birren B."/>
        </authorList>
    </citation>
    <scope>NUCLEOTIDE SEQUENCE [LARGE SCALE GENOMIC DNA]</scope>
    <source>
        <strain evidence="8 9">CBS 72588</strain>
    </source>
</reference>
<organism evidence="8 9">
    <name type="scientific">Exophiala oligosperma</name>
    <dbReference type="NCBI Taxonomy" id="215243"/>
    <lineage>
        <taxon>Eukaryota</taxon>
        <taxon>Fungi</taxon>
        <taxon>Dikarya</taxon>
        <taxon>Ascomycota</taxon>
        <taxon>Pezizomycotina</taxon>
        <taxon>Eurotiomycetes</taxon>
        <taxon>Chaetothyriomycetidae</taxon>
        <taxon>Chaetothyriales</taxon>
        <taxon>Herpotrichiellaceae</taxon>
        <taxon>Exophiala</taxon>
    </lineage>
</organism>
<dbReference type="SUPFAM" id="SSF57701">
    <property type="entry name" value="Zn2/Cys6 DNA-binding domain"/>
    <property type="match status" value="1"/>
</dbReference>
<dbReference type="GO" id="GO:0008270">
    <property type="term" value="F:zinc ion binding"/>
    <property type="evidence" value="ECO:0007669"/>
    <property type="project" value="InterPro"/>
</dbReference>